<dbReference type="AlphaFoldDB" id="A0A4R1RNH6"/>
<keyword evidence="2" id="KW-0238">DNA-binding</keyword>
<feature type="domain" description="HTH araC/xylS-type" evidence="4">
    <location>
        <begin position="238"/>
        <end position="336"/>
    </location>
</feature>
<dbReference type="Proteomes" id="UP000295455">
    <property type="component" value="Unassembled WGS sequence"/>
</dbReference>
<dbReference type="PANTHER" id="PTHR47893:SF1">
    <property type="entry name" value="REGULATORY PROTEIN PCHR"/>
    <property type="match status" value="1"/>
</dbReference>
<protein>
    <submittedName>
        <fullName evidence="5">Helix-turn-helix protein</fullName>
    </submittedName>
</protein>
<evidence type="ECO:0000313" key="5">
    <source>
        <dbReference type="EMBL" id="TCL67865.1"/>
    </source>
</evidence>
<dbReference type="InterPro" id="IPR009057">
    <property type="entry name" value="Homeodomain-like_sf"/>
</dbReference>
<dbReference type="Pfam" id="PF12833">
    <property type="entry name" value="HTH_18"/>
    <property type="match status" value="1"/>
</dbReference>
<keyword evidence="3" id="KW-0804">Transcription</keyword>
<dbReference type="InterPro" id="IPR020449">
    <property type="entry name" value="Tscrpt_reg_AraC-type_HTH"/>
</dbReference>
<comment type="caution">
    <text evidence="5">The sequence shown here is derived from an EMBL/GenBank/DDBJ whole genome shotgun (WGS) entry which is preliminary data.</text>
</comment>
<dbReference type="GO" id="GO:0003700">
    <property type="term" value="F:DNA-binding transcription factor activity"/>
    <property type="evidence" value="ECO:0007669"/>
    <property type="project" value="InterPro"/>
</dbReference>
<keyword evidence="1" id="KW-0805">Transcription regulation</keyword>
<reference evidence="5 6" key="1">
    <citation type="submission" date="2019-03" db="EMBL/GenBank/DDBJ databases">
        <title>Genomic Encyclopedia of Type Strains, Phase IV (KMG-IV): sequencing the most valuable type-strain genomes for metagenomic binning, comparative biology and taxonomic classification.</title>
        <authorList>
            <person name="Goeker M."/>
        </authorList>
    </citation>
    <scope>NUCLEOTIDE SEQUENCE [LARGE SCALE GENOMIC DNA]</scope>
    <source>
        <strain evidence="5 6">DSM 18792</strain>
    </source>
</reference>
<dbReference type="RefSeq" id="WP_132215930.1">
    <property type="nucleotide sequence ID" value="NZ_OX156936.1"/>
</dbReference>
<evidence type="ECO:0000259" key="4">
    <source>
        <dbReference type="PROSITE" id="PS01124"/>
    </source>
</evidence>
<dbReference type="InterPro" id="IPR053142">
    <property type="entry name" value="PchR_regulatory_protein"/>
</dbReference>
<evidence type="ECO:0000313" key="6">
    <source>
        <dbReference type="Proteomes" id="UP000295455"/>
    </source>
</evidence>
<dbReference type="SMART" id="SM00342">
    <property type="entry name" value="HTH_ARAC"/>
    <property type="match status" value="1"/>
</dbReference>
<evidence type="ECO:0000256" key="1">
    <source>
        <dbReference type="ARBA" id="ARBA00023015"/>
    </source>
</evidence>
<accession>A0A4R1RNH6</accession>
<evidence type="ECO:0000256" key="2">
    <source>
        <dbReference type="ARBA" id="ARBA00023125"/>
    </source>
</evidence>
<proteinExistence type="predicted"/>
<keyword evidence="6" id="KW-1185">Reference proteome</keyword>
<gene>
    <name evidence="5" type="ORF">EV196_102428</name>
</gene>
<organism evidence="5 6">
    <name type="scientific">Mariniflexile fucanivorans</name>
    <dbReference type="NCBI Taxonomy" id="264023"/>
    <lineage>
        <taxon>Bacteria</taxon>
        <taxon>Pseudomonadati</taxon>
        <taxon>Bacteroidota</taxon>
        <taxon>Flavobacteriia</taxon>
        <taxon>Flavobacteriales</taxon>
        <taxon>Flavobacteriaceae</taxon>
        <taxon>Mariniflexile</taxon>
    </lineage>
</organism>
<evidence type="ECO:0000256" key="3">
    <source>
        <dbReference type="ARBA" id="ARBA00023163"/>
    </source>
</evidence>
<dbReference type="SUPFAM" id="SSF46689">
    <property type="entry name" value="Homeodomain-like"/>
    <property type="match status" value="1"/>
</dbReference>
<name>A0A4R1RNH6_9FLAO</name>
<dbReference type="PANTHER" id="PTHR47893">
    <property type="entry name" value="REGULATORY PROTEIN PCHR"/>
    <property type="match status" value="1"/>
</dbReference>
<dbReference type="InterPro" id="IPR018060">
    <property type="entry name" value="HTH_AraC"/>
</dbReference>
<dbReference type="EMBL" id="SLUP01000002">
    <property type="protein sequence ID" value="TCL67865.1"/>
    <property type="molecule type" value="Genomic_DNA"/>
</dbReference>
<dbReference type="OrthoDB" id="2666928at2"/>
<dbReference type="Gene3D" id="1.10.10.60">
    <property type="entry name" value="Homeodomain-like"/>
    <property type="match status" value="1"/>
</dbReference>
<dbReference type="PROSITE" id="PS01124">
    <property type="entry name" value="HTH_ARAC_FAMILY_2"/>
    <property type="match status" value="1"/>
</dbReference>
<dbReference type="GO" id="GO:0043565">
    <property type="term" value="F:sequence-specific DNA binding"/>
    <property type="evidence" value="ECO:0007669"/>
    <property type="project" value="InterPro"/>
</dbReference>
<dbReference type="PRINTS" id="PR00032">
    <property type="entry name" value="HTHARAC"/>
</dbReference>
<sequence>MKKFQVHSLPLKDVIKDFAHNFKTDYTVNCEEYSLTIPDIYGEGTIQGINFDSGLGLLIYNCTFYFDVEIHFTVNEIHPLKFLYCLDGTINHHFENDFEIHELEQYQNIIVASQDHHGHVLNFKKNIPTEIYSLEINRKLFKQKLPCELGKAKPNLQRIFEDEHAKQPFYYNGLYSLTLAEIFDEMKSHNYDHLIGKILSESQSYRMLVHQLIQFDDDNNGKQNNSKVLRKAELSAMMEAVEIIKNELDSLGSISSIAKRVGLNNEKFQNGFQTLYGKTANNYIQFIRLNLAKDLLLNTDYNIQEIKYKVGFKSHSYFTQLFKEIYHVTPSYFRKNLKKKKGLIKKQI</sequence>